<dbReference type="InterPro" id="IPR009319">
    <property type="entry name" value="Phage_A118_VSP1"/>
</dbReference>
<protein>
    <recommendedName>
        <fullName evidence="3">Capsid protein</fullName>
    </recommendedName>
</protein>
<dbReference type="Pfam" id="PF06152">
    <property type="entry name" value="Phage_min_cap2"/>
    <property type="match status" value="1"/>
</dbReference>
<organism evidence="1 2">
    <name type="scientific">Periweissella cryptocerci</name>
    <dbReference type="NCBI Taxonomy" id="2506420"/>
    <lineage>
        <taxon>Bacteria</taxon>
        <taxon>Bacillati</taxon>
        <taxon>Bacillota</taxon>
        <taxon>Bacilli</taxon>
        <taxon>Lactobacillales</taxon>
        <taxon>Lactobacillaceae</taxon>
        <taxon>Periweissella</taxon>
    </lineage>
</organism>
<proteinExistence type="predicted"/>
<keyword evidence="2" id="KW-1185">Reference proteome</keyword>
<gene>
    <name evidence="1" type="ORF">EQG49_11155</name>
</gene>
<name>A0A4P6YVW8_9LACO</name>
<dbReference type="OrthoDB" id="3197444at2"/>
<dbReference type="GO" id="GO:0005198">
    <property type="term" value="F:structural molecule activity"/>
    <property type="evidence" value="ECO:0007669"/>
    <property type="project" value="InterPro"/>
</dbReference>
<evidence type="ECO:0000313" key="2">
    <source>
        <dbReference type="Proteomes" id="UP000292886"/>
    </source>
</evidence>
<dbReference type="Proteomes" id="UP000292886">
    <property type="component" value="Chromosome"/>
</dbReference>
<reference evidence="2" key="1">
    <citation type="submission" date="2019-03" db="EMBL/GenBank/DDBJ databases">
        <title>Weissella sp. 26KH-42 Genome sequencing.</title>
        <authorList>
            <person name="Heo J."/>
            <person name="Kim S.-J."/>
            <person name="Kim J.-S."/>
            <person name="Hong S.-B."/>
            <person name="Kwon S.-W."/>
        </authorList>
    </citation>
    <scope>NUCLEOTIDE SEQUENCE [LARGE SCALE GENOMIC DNA]</scope>
    <source>
        <strain evidence="2">26KH-42</strain>
    </source>
</reference>
<sequence length="574" mass="65318">MAKKYVPKTTPQAISEQSAKIEAIYTGLQQQIFNNFMKHLKRVGVNDLTPDSAFYWQLEKMSELHIINKENIEIAARYASIGQERLTEFIQDIGHTVYNEAGQEIETNLRKTHVPSGDIDNILNQYVNQTFISMDNLVNQTLITTHFGDNQAMKAYQSMIETSVAQVVSGVTTKDKAINDVIQKWTQKGLASNFVDRAGRRWSFQNYARTVIQSTTYRVYNEMRTQRMSEFGIVTAYLNAHPASRPAEATIQGSVVLVVPKDEAPDEYQGYPSIYDYGYGEPWGCRGINCHHILTPFLPEVNGVPELGPEMDGVTPEVATANGKLQAKQRSLERNVRKSKELLNVATKQGDIEAIQKYSLSVRNNQGKLRNLVGNHSFLHRDYQREKYFAPPKLRESAKVPLWKQTALNLHEKSYSQALLKARQVIKVLQSPISKNGLMLRATVPNIKNVPMPTDKLNKVVADLRRDGATVIIGTKQVENHLKRQGALGLTLNDIIMFSQNPSRATVYEERFHFLVWKNPEHYGILDDELGTDAEEILVKNLLLKHADIYELTDDEIMQTKAMIKYHERKLTER</sequence>
<evidence type="ECO:0000313" key="1">
    <source>
        <dbReference type="EMBL" id="QBO36964.1"/>
    </source>
</evidence>
<dbReference type="AlphaFoldDB" id="A0A4P6YVW8"/>
<dbReference type="KEGG" id="wei:EQG49_11155"/>
<evidence type="ECO:0008006" key="3">
    <source>
        <dbReference type="Google" id="ProtNLM"/>
    </source>
</evidence>
<dbReference type="RefSeq" id="WP_133364041.1">
    <property type="nucleotide sequence ID" value="NZ_CP037940.1"/>
</dbReference>
<accession>A0A4P6YVW8</accession>
<dbReference type="EMBL" id="CP037940">
    <property type="protein sequence ID" value="QBO36964.1"/>
    <property type="molecule type" value="Genomic_DNA"/>
</dbReference>